<evidence type="ECO:0000313" key="2">
    <source>
        <dbReference type="Proteomes" id="UP000030647"/>
    </source>
</evidence>
<sequence>MIKKHQRIIHRSYEVIWIIPRKFGLNIPNVFPQSGQY</sequence>
<dbReference type="Proteomes" id="UP000030647">
    <property type="component" value="Unassembled WGS sequence"/>
</dbReference>
<name>U4TUR8_9LACO</name>
<dbReference type="HOGENOM" id="CLU_3345202_0_0_9"/>
<dbReference type="AlphaFoldDB" id="U4TUR8"/>
<accession>U4TUR8</accession>
<keyword evidence="2" id="KW-1185">Reference proteome</keyword>
<proteinExistence type="predicted"/>
<protein>
    <submittedName>
        <fullName evidence="1">Uncharacterized protein</fullName>
    </submittedName>
</protein>
<organism evidence="1 2">
    <name type="scientific">Schleiferilactobacillus shenzhenensis LY-73</name>
    <dbReference type="NCBI Taxonomy" id="1231336"/>
    <lineage>
        <taxon>Bacteria</taxon>
        <taxon>Bacillati</taxon>
        <taxon>Bacillota</taxon>
        <taxon>Bacilli</taxon>
        <taxon>Lactobacillales</taxon>
        <taxon>Lactobacillaceae</taxon>
        <taxon>Schleiferilactobacillus</taxon>
    </lineage>
</organism>
<evidence type="ECO:0000313" key="1">
    <source>
        <dbReference type="EMBL" id="ERL65172.1"/>
    </source>
</evidence>
<gene>
    <name evidence="1" type="ORF">L248_2846</name>
</gene>
<reference evidence="2" key="1">
    <citation type="journal article" date="2013" name="Genome Announc.">
        <title>Whole-Genome Sequencing of Lactobacillus shenzhenensis Strain LY-73T.</title>
        <authorList>
            <person name="Lin Z."/>
            <person name="Liu Z."/>
            <person name="Yang R."/>
            <person name="Zou Y."/>
            <person name="Wan D."/>
            <person name="Chen J."/>
            <person name="Guo M."/>
            <person name="Zhao J."/>
            <person name="Fang C."/>
            <person name="Yang R."/>
            <person name="Liu F."/>
        </authorList>
    </citation>
    <scope>NUCLEOTIDE SEQUENCE [LARGE SCALE GENOMIC DNA]</scope>
    <source>
        <strain evidence="2">LY-73</strain>
    </source>
</reference>
<dbReference type="EMBL" id="KI271588">
    <property type="protein sequence ID" value="ERL65172.1"/>
    <property type="molecule type" value="Genomic_DNA"/>
</dbReference>